<dbReference type="Proteomes" id="UP000534186">
    <property type="component" value="Unassembled WGS sequence"/>
</dbReference>
<sequence length="435" mass="44595">MPSAVATVIGVVMFAASSLYCQTPPEIKYTVALKFNGTFNGAQPVGELFLDSQGFVYGTTVYGGADYGECTPGPGCGVLYKWGHGRFTTLHDFTGQNPSIYFPDSGLIRDAEGNFYGETNGDFGTVYKLDTLGNINVLHSFTEQEFWPSGGLIQDAAGNLYGVTNGRCNPGVGCGEVFRINPAGSETVLYTFPTGGNEGSNPQSALVQDAQGNLYGTTSFGGTHANVNDTSGSGVLFKLAPSGKLTVLHYFNGTTDGATPTNLVRDPQGNLYGYASAGGCTLADGCAKAGPSLVACNETGGCGLVFKYDTTGKFSVVYTFTGGPDGASPVGVPLLIGNSIYGATQSGGYDAKSICSGGCGVVFKLDLNGTETVLHAFTSSGGDGSLPSSGLVVDANGNFWGATARGGALSAPNQSCGQNINIGCGTLYTFTLTNP</sequence>
<dbReference type="InterPro" id="IPR015943">
    <property type="entry name" value="WD40/YVTN_repeat-like_dom_sf"/>
</dbReference>
<name>A0A7Y9NLK3_9BACT</name>
<dbReference type="Gene3D" id="2.130.10.10">
    <property type="entry name" value="YVTN repeat-like/Quinoprotein amine dehydrogenase"/>
    <property type="match status" value="1"/>
</dbReference>
<reference evidence="1 2" key="1">
    <citation type="submission" date="2020-07" db="EMBL/GenBank/DDBJ databases">
        <title>Genomic Encyclopedia of Type Strains, Phase IV (KMG-V): Genome sequencing to study the core and pangenomes of soil and plant-associated prokaryotes.</title>
        <authorList>
            <person name="Whitman W."/>
        </authorList>
    </citation>
    <scope>NUCLEOTIDE SEQUENCE [LARGE SCALE GENOMIC DNA]</scope>
    <source>
        <strain evidence="1 2">M8UP30</strain>
    </source>
</reference>
<dbReference type="InterPro" id="IPR022519">
    <property type="entry name" value="Gloeo/Verruco_rpt"/>
</dbReference>
<gene>
    <name evidence="1" type="ORF">HDF12_001975</name>
</gene>
<evidence type="ECO:0000313" key="2">
    <source>
        <dbReference type="Proteomes" id="UP000534186"/>
    </source>
</evidence>
<proteinExistence type="predicted"/>
<dbReference type="NCBIfam" id="TIGR03803">
    <property type="entry name" value="Gloeo_Verruco"/>
    <property type="match status" value="5"/>
</dbReference>
<dbReference type="SUPFAM" id="SSF63829">
    <property type="entry name" value="Calcium-dependent phosphotriesterase"/>
    <property type="match status" value="1"/>
</dbReference>
<dbReference type="AlphaFoldDB" id="A0A7Y9NLK3"/>
<comment type="caution">
    <text evidence="1">The sequence shown here is derived from an EMBL/GenBank/DDBJ whole genome shotgun (WGS) entry which is preliminary data.</text>
</comment>
<organism evidence="1 2">
    <name type="scientific">Tunturiibacter lichenicola</name>
    <dbReference type="NCBI Taxonomy" id="2051959"/>
    <lineage>
        <taxon>Bacteria</taxon>
        <taxon>Pseudomonadati</taxon>
        <taxon>Acidobacteriota</taxon>
        <taxon>Terriglobia</taxon>
        <taxon>Terriglobales</taxon>
        <taxon>Acidobacteriaceae</taxon>
        <taxon>Tunturiibacter</taxon>
    </lineage>
</organism>
<evidence type="ECO:0000313" key="1">
    <source>
        <dbReference type="EMBL" id="NYF51610.1"/>
    </source>
</evidence>
<protein>
    <submittedName>
        <fullName evidence="1">Putative repeat protein (TIGR03803 family)</fullName>
    </submittedName>
</protein>
<dbReference type="EMBL" id="JACCCV010000001">
    <property type="protein sequence ID" value="NYF51610.1"/>
    <property type="molecule type" value="Genomic_DNA"/>
</dbReference>
<accession>A0A7Y9NLK3</accession>